<dbReference type="Pfam" id="PF13682">
    <property type="entry name" value="CZB"/>
    <property type="match status" value="1"/>
</dbReference>
<name>A0A916J9M5_9BACT</name>
<dbReference type="Pfam" id="PF02518">
    <property type="entry name" value="HATPase_c"/>
    <property type="match status" value="1"/>
</dbReference>
<dbReference type="PROSITE" id="PS50109">
    <property type="entry name" value="HIS_KIN"/>
    <property type="match status" value="1"/>
</dbReference>
<dbReference type="InterPro" id="IPR025991">
    <property type="entry name" value="Chemoreceptor_zinc-bind_dom"/>
</dbReference>
<dbReference type="SUPFAM" id="SSF47384">
    <property type="entry name" value="Homodimeric domain of signal transducing histidine kinase"/>
    <property type="match status" value="1"/>
</dbReference>
<dbReference type="Gene3D" id="3.30.565.10">
    <property type="entry name" value="Histidine kinase-like ATPase, C-terminal domain"/>
    <property type="match status" value="1"/>
</dbReference>
<dbReference type="PROSITE" id="PS50112">
    <property type="entry name" value="PAS"/>
    <property type="match status" value="2"/>
</dbReference>
<organism evidence="10 11">
    <name type="scientific">Dyadobacter helix</name>
    <dbReference type="NCBI Taxonomy" id="2822344"/>
    <lineage>
        <taxon>Bacteria</taxon>
        <taxon>Pseudomonadati</taxon>
        <taxon>Bacteroidota</taxon>
        <taxon>Cytophagia</taxon>
        <taxon>Cytophagales</taxon>
        <taxon>Spirosomataceae</taxon>
        <taxon>Dyadobacter</taxon>
    </lineage>
</organism>
<evidence type="ECO:0000259" key="8">
    <source>
        <dbReference type="PROSITE" id="PS50112"/>
    </source>
</evidence>
<dbReference type="AlphaFoldDB" id="A0A916J9M5"/>
<evidence type="ECO:0000259" key="9">
    <source>
        <dbReference type="PROSITE" id="PS50113"/>
    </source>
</evidence>
<dbReference type="RefSeq" id="WP_215237774.1">
    <property type="nucleotide sequence ID" value="NZ_CAJRAF010000001.1"/>
</dbReference>
<dbReference type="GO" id="GO:0000155">
    <property type="term" value="F:phosphorelay sensor kinase activity"/>
    <property type="evidence" value="ECO:0007669"/>
    <property type="project" value="InterPro"/>
</dbReference>
<dbReference type="InterPro" id="IPR036890">
    <property type="entry name" value="HATPase_C_sf"/>
</dbReference>
<dbReference type="InterPro" id="IPR003661">
    <property type="entry name" value="HisK_dim/P_dom"/>
</dbReference>
<comment type="catalytic activity">
    <reaction evidence="1">
        <text>ATP + protein L-histidine = ADP + protein N-phospho-L-histidine.</text>
        <dbReference type="EC" id="2.7.13.3"/>
    </reaction>
</comment>
<keyword evidence="4 10" id="KW-0808">Transferase</keyword>
<evidence type="ECO:0000256" key="4">
    <source>
        <dbReference type="ARBA" id="ARBA00022679"/>
    </source>
</evidence>
<reference evidence="10" key="1">
    <citation type="submission" date="2021-04" db="EMBL/GenBank/DDBJ databases">
        <authorList>
            <person name="Rodrigo-Torres L."/>
            <person name="Arahal R. D."/>
            <person name="Lucena T."/>
        </authorList>
    </citation>
    <scope>NUCLEOTIDE SEQUENCE</scope>
    <source>
        <strain evidence="10">CECT 9275</strain>
    </source>
</reference>
<dbReference type="EC" id="2.7.13.3" evidence="2"/>
<dbReference type="SUPFAM" id="SSF55785">
    <property type="entry name" value="PYP-like sensor domain (PAS domain)"/>
    <property type="match status" value="4"/>
</dbReference>
<dbReference type="Pfam" id="PF00512">
    <property type="entry name" value="HisKA"/>
    <property type="match status" value="1"/>
</dbReference>
<sequence length="941" mass="107264">MNLIELDFERAKARHLLFKTRLRSILYGASLDEETVISPTKCLMGKWIYSHALVVYDYIPEIRELERVHVKIHQYAGELISLYKIGREQEAKDGLQTIEVMASELLRLLAVIEKKVVSAEPNYQQKGDIEELRINYSELRDLNSMLQDLDRRIKEHMEATSVVRKKAVENEEKFRSVVKQAPVGIAILRGPDMIVEMANITYLQIVDRAEEGFVGNSLYSSLPEIKAAVDPILSSVFNTGIPYHGNEFEVTLRRFGRQEQCFFNFVYQPLQEANGDITGVVVVATEVTAQVNAKQTIQQSEVQFRNLVTQSQFAKAIFKGEDMVISVANEALLKIWRRKIEEVEGRKLLDIFPELKNQRFPEILKDVFTTGEIYRENEALAFIDGPGGTRAHYLDFQYAPMFEADGSISGIMVSVNDVTDKVQFRKEISDAVERLSLATEGTRLATWDLNLITSDIIYSPRLAQIYGYEEHVMLTHDQLRKRMHPDDLRSIIEPAFAKAMETGTYFYEARLVHPDESIHWVRTQGKVYYNHEQKPVRMLGTLMDITEQKQSDLALRTSEGKFRTLADSMPQLVWTGDANGNLNYFNQSVRTFSGLSPEQIEQDGCLSLVHPADAELSRRRWNVALKTGTDFLVEHRFRKSDGAYRWHLSHAIPQKDTDGVITMWVGTSTDIHDSKLFIDGLESKVAQRTQELTLINDELVRTNMELAQFAYVASHDLQEPLRKIQTFASRILETEVNLSERGRDYFGRMQASSTRMQQLITDLLAFSRANAVEKHFEKADLNVVLGSVKEQLNDTIQMKNAVIVSDNLPVMNIIVYQFEQLFTNLIANSLKFVKSGTTPVITITSGTISGREIPELENGDNRPFWFISFSDNGIGFEEQFKDRIFQVFQRLHTRNAYDGTGIGLAICKKIVENHHGIITAAGRPNEGATFTCYFPVADRQS</sequence>
<keyword evidence="11" id="KW-1185">Reference proteome</keyword>
<dbReference type="NCBIfam" id="TIGR00229">
    <property type="entry name" value="sensory_box"/>
    <property type="match status" value="2"/>
</dbReference>
<dbReference type="Pfam" id="PF08447">
    <property type="entry name" value="PAS_3"/>
    <property type="match status" value="2"/>
</dbReference>
<feature type="domain" description="PAC" evidence="9">
    <location>
        <begin position="631"/>
        <end position="683"/>
    </location>
</feature>
<dbReference type="InterPro" id="IPR035965">
    <property type="entry name" value="PAS-like_dom_sf"/>
</dbReference>
<dbReference type="SMART" id="SM00086">
    <property type="entry name" value="PAC"/>
    <property type="match status" value="3"/>
</dbReference>
<keyword evidence="3" id="KW-0597">Phosphoprotein</keyword>
<dbReference type="Gene3D" id="1.10.287.130">
    <property type="match status" value="1"/>
</dbReference>
<evidence type="ECO:0000256" key="6">
    <source>
        <dbReference type="SAM" id="Coils"/>
    </source>
</evidence>
<evidence type="ECO:0000259" key="7">
    <source>
        <dbReference type="PROSITE" id="PS50109"/>
    </source>
</evidence>
<dbReference type="PRINTS" id="PR00344">
    <property type="entry name" value="BCTRLSENSOR"/>
</dbReference>
<feature type="domain" description="PAS" evidence="8">
    <location>
        <begin position="458"/>
        <end position="503"/>
    </location>
</feature>
<dbReference type="InterPro" id="IPR001610">
    <property type="entry name" value="PAC"/>
</dbReference>
<dbReference type="InterPro" id="IPR003594">
    <property type="entry name" value="HATPase_dom"/>
</dbReference>
<dbReference type="Gene3D" id="2.10.70.100">
    <property type="match status" value="1"/>
</dbReference>
<accession>A0A916J9M5</accession>
<feature type="coiled-coil region" evidence="6">
    <location>
        <begin position="129"/>
        <end position="159"/>
    </location>
</feature>
<dbReference type="CDD" id="cd00082">
    <property type="entry name" value="HisKA"/>
    <property type="match status" value="1"/>
</dbReference>
<comment type="caution">
    <text evidence="10">The sequence shown here is derived from an EMBL/GenBank/DDBJ whole genome shotgun (WGS) entry which is preliminary data.</text>
</comment>
<dbReference type="Proteomes" id="UP000680038">
    <property type="component" value="Unassembled WGS sequence"/>
</dbReference>
<evidence type="ECO:0000256" key="3">
    <source>
        <dbReference type="ARBA" id="ARBA00022553"/>
    </source>
</evidence>
<keyword evidence="5" id="KW-0418">Kinase</keyword>
<dbReference type="SMART" id="SM00091">
    <property type="entry name" value="PAS"/>
    <property type="match status" value="4"/>
</dbReference>
<dbReference type="InterPro" id="IPR052162">
    <property type="entry name" value="Sensor_kinase/Photoreceptor"/>
</dbReference>
<dbReference type="Gene3D" id="1.20.120.30">
    <property type="entry name" value="Aspartate receptor, ligand-binding domain"/>
    <property type="match status" value="1"/>
</dbReference>
<dbReference type="PROSITE" id="PS50113">
    <property type="entry name" value="PAC"/>
    <property type="match status" value="3"/>
</dbReference>
<feature type="domain" description="PAC" evidence="9">
    <location>
        <begin position="376"/>
        <end position="430"/>
    </location>
</feature>
<keyword evidence="6" id="KW-0175">Coiled coil</keyword>
<dbReference type="SMART" id="SM00388">
    <property type="entry name" value="HisKA"/>
    <property type="match status" value="1"/>
</dbReference>
<gene>
    <name evidence="10" type="primary">sasA_4</name>
    <name evidence="10" type="ORF">DYBT9275_01081</name>
</gene>
<dbReference type="PANTHER" id="PTHR43304">
    <property type="entry name" value="PHYTOCHROME-LIKE PROTEIN CPH1"/>
    <property type="match status" value="1"/>
</dbReference>
<dbReference type="InterPro" id="IPR005467">
    <property type="entry name" value="His_kinase_dom"/>
</dbReference>
<proteinExistence type="predicted"/>
<dbReference type="InterPro" id="IPR036097">
    <property type="entry name" value="HisK_dim/P_sf"/>
</dbReference>
<dbReference type="CDD" id="cd00130">
    <property type="entry name" value="PAS"/>
    <property type="match status" value="3"/>
</dbReference>
<dbReference type="FunFam" id="3.30.450.20:FF:000099">
    <property type="entry name" value="Sensory box sensor histidine kinase"/>
    <property type="match status" value="1"/>
</dbReference>
<dbReference type="Gene3D" id="3.30.450.20">
    <property type="entry name" value="PAS domain"/>
    <property type="match status" value="4"/>
</dbReference>
<evidence type="ECO:0000313" key="11">
    <source>
        <dbReference type="Proteomes" id="UP000680038"/>
    </source>
</evidence>
<dbReference type="PANTHER" id="PTHR43304:SF1">
    <property type="entry name" value="PAC DOMAIN-CONTAINING PROTEIN"/>
    <property type="match status" value="1"/>
</dbReference>
<dbReference type="EMBL" id="CAJRAF010000001">
    <property type="protein sequence ID" value="CAG4992988.1"/>
    <property type="molecule type" value="Genomic_DNA"/>
</dbReference>
<dbReference type="Pfam" id="PF08448">
    <property type="entry name" value="PAS_4"/>
    <property type="match status" value="2"/>
</dbReference>
<dbReference type="InterPro" id="IPR000700">
    <property type="entry name" value="PAS-assoc_C"/>
</dbReference>
<evidence type="ECO:0000256" key="2">
    <source>
        <dbReference type="ARBA" id="ARBA00012438"/>
    </source>
</evidence>
<evidence type="ECO:0000256" key="1">
    <source>
        <dbReference type="ARBA" id="ARBA00000085"/>
    </source>
</evidence>
<feature type="domain" description="PAC" evidence="9">
    <location>
        <begin position="505"/>
        <end position="557"/>
    </location>
</feature>
<dbReference type="InterPro" id="IPR004358">
    <property type="entry name" value="Sig_transdc_His_kin-like_C"/>
</dbReference>
<evidence type="ECO:0000313" key="10">
    <source>
        <dbReference type="EMBL" id="CAG4992988.1"/>
    </source>
</evidence>
<feature type="domain" description="Histidine kinase" evidence="7">
    <location>
        <begin position="712"/>
        <end position="938"/>
    </location>
</feature>
<dbReference type="InterPro" id="IPR013655">
    <property type="entry name" value="PAS_fold_3"/>
</dbReference>
<protein>
    <recommendedName>
        <fullName evidence="2">histidine kinase</fullName>
        <ecNumber evidence="2">2.7.13.3</ecNumber>
    </recommendedName>
</protein>
<evidence type="ECO:0000256" key="5">
    <source>
        <dbReference type="ARBA" id="ARBA00022777"/>
    </source>
</evidence>
<dbReference type="InterPro" id="IPR000014">
    <property type="entry name" value="PAS"/>
</dbReference>
<feature type="domain" description="PAS" evidence="8">
    <location>
        <begin position="558"/>
        <end position="628"/>
    </location>
</feature>
<dbReference type="SUPFAM" id="SSF55874">
    <property type="entry name" value="ATPase domain of HSP90 chaperone/DNA topoisomerase II/histidine kinase"/>
    <property type="match status" value="1"/>
</dbReference>
<dbReference type="InterPro" id="IPR013656">
    <property type="entry name" value="PAS_4"/>
</dbReference>
<dbReference type="SMART" id="SM00387">
    <property type="entry name" value="HATPase_c"/>
    <property type="match status" value="1"/>
</dbReference>